<dbReference type="InterPro" id="IPR000566">
    <property type="entry name" value="Lipocln_cytosolic_FA-bd_dom"/>
</dbReference>
<dbReference type="eggNOG" id="COG3040">
    <property type="taxonomic scope" value="Bacteria"/>
</dbReference>
<gene>
    <name evidence="2" type="ORF">SAMN05216236_107131</name>
</gene>
<evidence type="ECO:0000313" key="3">
    <source>
        <dbReference type="Proteomes" id="UP000182466"/>
    </source>
</evidence>
<protein>
    <submittedName>
        <fullName evidence="2">Apolipoprotein D and lipocalin family protein</fullName>
    </submittedName>
</protein>
<proteinExistence type="predicted"/>
<dbReference type="InterPro" id="IPR012674">
    <property type="entry name" value="Calycin"/>
</dbReference>
<dbReference type="EMBL" id="FPAW01000007">
    <property type="protein sequence ID" value="SFT77364.1"/>
    <property type="molecule type" value="Genomic_DNA"/>
</dbReference>
<accession>A0A1I7AR26</accession>
<evidence type="ECO:0000313" key="2">
    <source>
        <dbReference type="EMBL" id="SFT77364.1"/>
    </source>
</evidence>
<dbReference type="Pfam" id="PF08212">
    <property type="entry name" value="Lipocalin_2"/>
    <property type="match status" value="1"/>
</dbReference>
<name>A0A1I7AR26_9RHOB</name>
<dbReference type="SUPFAM" id="SSF50814">
    <property type="entry name" value="Lipocalins"/>
    <property type="match status" value="1"/>
</dbReference>
<keyword evidence="3" id="KW-1185">Reference proteome</keyword>
<dbReference type="AlphaFoldDB" id="A0A1I7AR26"/>
<reference evidence="2 3" key="1">
    <citation type="submission" date="2016-10" db="EMBL/GenBank/DDBJ databases">
        <authorList>
            <person name="de Groot N.N."/>
        </authorList>
    </citation>
    <scope>NUCLEOTIDE SEQUENCE [LARGE SCALE GENOMIC DNA]</scope>
    <source>
        <strain evidence="2 3">CGMCC 1.10959</strain>
    </source>
</reference>
<dbReference type="STRING" id="999627.SAMN05216236_107131"/>
<keyword evidence="2" id="KW-0449">Lipoprotein</keyword>
<sequence length="199" mass="21174">MSAAARQDPHCRGVWLAYILCAYRVHTRSAVFCGAALAVLAALSGCAVVHGSYRDTDVPISATSRFTPARFDGTWHVIAGYPNAFLPSCPGQTWQIMSDPGSIDVTCGSGDRPVLSSGLGVDPRGVLRVQTSDLDSRSRAFWVLWMDEEGRLAAIGTPGGEMGWVVSRGTELRADRLAAATAILEFNGYDTGPLKSGEP</sequence>
<evidence type="ECO:0000259" key="1">
    <source>
        <dbReference type="Pfam" id="PF08212"/>
    </source>
</evidence>
<feature type="domain" description="Lipocalin/cytosolic fatty-acid binding" evidence="1">
    <location>
        <begin position="139"/>
        <end position="196"/>
    </location>
</feature>
<dbReference type="Proteomes" id="UP000182466">
    <property type="component" value="Unassembled WGS sequence"/>
</dbReference>
<dbReference type="Gene3D" id="2.40.128.20">
    <property type="match status" value="1"/>
</dbReference>
<organism evidence="2 3">
    <name type="scientific">Sedimentitalea nanhaiensis</name>
    <dbReference type="NCBI Taxonomy" id="999627"/>
    <lineage>
        <taxon>Bacteria</taxon>
        <taxon>Pseudomonadati</taxon>
        <taxon>Pseudomonadota</taxon>
        <taxon>Alphaproteobacteria</taxon>
        <taxon>Rhodobacterales</taxon>
        <taxon>Paracoccaceae</taxon>
        <taxon>Sedimentitalea</taxon>
    </lineage>
</organism>